<reference evidence="3 4" key="1">
    <citation type="submission" date="2022-11" db="EMBL/GenBank/DDBJ databases">
        <title>Minimal conservation of predation-associated metabolite biosynthetic gene clusters underscores biosynthetic potential of Myxococcota including descriptions for ten novel species: Archangium lansinium sp. nov., Myxococcus landrumus sp. nov., Nannocystis bai.</title>
        <authorList>
            <person name="Ahearne A."/>
            <person name="Stevens C."/>
            <person name="Dowd S."/>
        </authorList>
    </citation>
    <scope>NUCLEOTIDE SEQUENCE [LARGE SCALE GENOMIC DNA]</scope>
    <source>
        <strain evidence="3 4">BB15-2</strain>
    </source>
</reference>
<dbReference type="PANTHER" id="PTHR46652:SF3">
    <property type="entry name" value="LEUCINE-RICH REPEAT-CONTAINING PROTEIN 9"/>
    <property type="match status" value="1"/>
</dbReference>
<keyword evidence="4" id="KW-1185">Reference proteome</keyword>
<dbReference type="Proteomes" id="UP001221686">
    <property type="component" value="Unassembled WGS sequence"/>
</dbReference>
<sequence length="239" mass="25000">MELEIAGLPLVTLWIHVTPGAVPVVSALLELQHLRVGTCELTDIEPLAPLAELKSLAITDDAIVDLGPLAGKTELAELDAAYNAIASLAPLAGLPLQRLQLNDNEIFDLGPLATLQGLEHLDVSANPLALGLDSLADHPSLRTISLSDTGLQTLPVVAPNTLEMLRAARNHISDLGPLKSLQAPNTLDVQGNAITTLAPIVGAPWLGYDDIIFVADDPLDAETIEVIIPALCAAGVSVQ</sequence>
<protein>
    <submittedName>
        <fullName evidence="3">Leucine-rich repeat domain-containing protein</fullName>
    </submittedName>
</protein>
<keyword evidence="2" id="KW-0677">Repeat</keyword>
<proteinExistence type="predicted"/>
<accession>A0ABT5E8I0</accession>
<dbReference type="SUPFAM" id="SSF52058">
    <property type="entry name" value="L domain-like"/>
    <property type="match status" value="1"/>
</dbReference>
<dbReference type="EMBL" id="JAQNDL010000003">
    <property type="protein sequence ID" value="MDC0721127.1"/>
    <property type="molecule type" value="Genomic_DNA"/>
</dbReference>
<evidence type="ECO:0000256" key="2">
    <source>
        <dbReference type="ARBA" id="ARBA00022737"/>
    </source>
</evidence>
<dbReference type="PROSITE" id="PS51450">
    <property type="entry name" value="LRR"/>
    <property type="match status" value="2"/>
</dbReference>
<dbReference type="Gene3D" id="3.80.10.10">
    <property type="entry name" value="Ribonuclease Inhibitor"/>
    <property type="match status" value="1"/>
</dbReference>
<dbReference type="PANTHER" id="PTHR46652">
    <property type="entry name" value="LEUCINE-RICH REPEAT AND IQ DOMAIN-CONTAINING PROTEIN 1-RELATED"/>
    <property type="match status" value="1"/>
</dbReference>
<organism evidence="3 4">
    <name type="scientific">Nannocystis bainbridge</name>
    <dbReference type="NCBI Taxonomy" id="2995303"/>
    <lineage>
        <taxon>Bacteria</taxon>
        <taxon>Pseudomonadati</taxon>
        <taxon>Myxococcota</taxon>
        <taxon>Polyangia</taxon>
        <taxon>Nannocystales</taxon>
        <taxon>Nannocystaceae</taxon>
        <taxon>Nannocystis</taxon>
    </lineage>
</organism>
<comment type="caution">
    <text evidence="3">The sequence shown here is derived from an EMBL/GenBank/DDBJ whole genome shotgun (WGS) entry which is preliminary data.</text>
</comment>
<keyword evidence="1" id="KW-0433">Leucine-rich repeat</keyword>
<evidence type="ECO:0000313" key="4">
    <source>
        <dbReference type="Proteomes" id="UP001221686"/>
    </source>
</evidence>
<gene>
    <name evidence="3" type="ORF">POL25_29745</name>
</gene>
<dbReference type="InterPro" id="IPR050836">
    <property type="entry name" value="SDS22/Internalin_LRR"/>
</dbReference>
<evidence type="ECO:0000313" key="3">
    <source>
        <dbReference type="EMBL" id="MDC0721127.1"/>
    </source>
</evidence>
<name>A0ABT5E8I0_9BACT</name>
<dbReference type="InterPro" id="IPR001611">
    <property type="entry name" value="Leu-rich_rpt"/>
</dbReference>
<dbReference type="RefSeq" id="WP_272089628.1">
    <property type="nucleotide sequence ID" value="NZ_JAQNDL010000003.1"/>
</dbReference>
<dbReference type="InterPro" id="IPR032675">
    <property type="entry name" value="LRR_dom_sf"/>
</dbReference>
<evidence type="ECO:0000256" key="1">
    <source>
        <dbReference type="ARBA" id="ARBA00022614"/>
    </source>
</evidence>